<feature type="domain" description="Protein kinase" evidence="1">
    <location>
        <begin position="27"/>
        <end position="311"/>
    </location>
</feature>
<dbReference type="Gene3D" id="1.10.510.10">
    <property type="entry name" value="Transferase(Phosphotransferase) domain 1"/>
    <property type="match status" value="1"/>
</dbReference>
<dbReference type="SMART" id="SM00332">
    <property type="entry name" value="PP2Cc"/>
    <property type="match status" value="1"/>
</dbReference>
<dbReference type="OrthoDB" id="10264738at2759"/>
<feature type="domain" description="PPM-type phosphatase" evidence="2">
    <location>
        <begin position="381"/>
        <end position="639"/>
    </location>
</feature>
<dbReference type="Pfam" id="PF00481">
    <property type="entry name" value="PP2C"/>
    <property type="match status" value="1"/>
</dbReference>
<dbReference type="SMART" id="SM00220">
    <property type="entry name" value="S_TKc"/>
    <property type="match status" value="1"/>
</dbReference>
<dbReference type="SUPFAM" id="SSF81606">
    <property type="entry name" value="PP2C-like"/>
    <property type="match status" value="1"/>
</dbReference>
<dbReference type="PROSITE" id="PS00108">
    <property type="entry name" value="PROTEIN_KINASE_ST"/>
    <property type="match status" value="1"/>
</dbReference>
<dbReference type="PROSITE" id="PS51746">
    <property type="entry name" value="PPM_2"/>
    <property type="match status" value="1"/>
</dbReference>
<dbReference type="Pfam" id="PF00069">
    <property type="entry name" value="Pkinase"/>
    <property type="match status" value="1"/>
</dbReference>
<dbReference type="SUPFAM" id="SSF56112">
    <property type="entry name" value="Protein kinase-like (PK-like)"/>
    <property type="match status" value="1"/>
</dbReference>
<dbReference type="AlphaFoldDB" id="A0A8T2QIG3"/>
<dbReference type="CDD" id="cd00143">
    <property type="entry name" value="PP2Cc"/>
    <property type="match status" value="1"/>
</dbReference>
<dbReference type="OMA" id="HVEEWNP"/>
<name>A0A8T2QIG3_CERRI</name>
<dbReference type="FunFam" id="3.60.40.10:FF:000035">
    <property type="entry name" value="Leucine rich repeat protein phosphatase 2c domain containing protein"/>
    <property type="match status" value="1"/>
</dbReference>
<dbReference type="InterPro" id="IPR015655">
    <property type="entry name" value="PP2C"/>
</dbReference>
<organism evidence="3 4">
    <name type="scientific">Ceratopteris richardii</name>
    <name type="common">Triangle waterfern</name>
    <dbReference type="NCBI Taxonomy" id="49495"/>
    <lineage>
        <taxon>Eukaryota</taxon>
        <taxon>Viridiplantae</taxon>
        <taxon>Streptophyta</taxon>
        <taxon>Embryophyta</taxon>
        <taxon>Tracheophyta</taxon>
        <taxon>Polypodiopsida</taxon>
        <taxon>Polypodiidae</taxon>
        <taxon>Polypodiales</taxon>
        <taxon>Pteridineae</taxon>
        <taxon>Pteridaceae</taxon>
        <taxon>Parkerioideae</taxon>
        <taxon>Ceratopteris</taxon>
    </lineage>
</organism>
<dbReference type="PROSITE" id="PS50011">
    <property type="entry name" value="PROTEIN_KINASE_DOM"/>
    <property type="match status" value="1"/>
</dbReference>
<dbReference type="GO" id="GO:0004722">
    <property type="term" value="F:protein serine/threonine phosphatase activity"/>
    <property type="evidence" value="ECO:0007669"/>
    <property type="project" value="InterPro"/>
</dbReference>
<dbReference type="GO" id="GO:0004672">
    <property type="term" value="F:protein kinase activity"/>
    <property type="evidence" value="ECO:0007669"/>
    <property type="project" value="InterPro"/>
</dbReference>
<dbReference type="Proteomes" id="UP000825935">
    <property type="component" value="Chromosome 34"/>
</dbReference>
<accession>A0A8T2QIG3</accession>
<dbReference type="InterPro" id="IPR011009">
    <property type="entry name" value="Kinase-like_dom_sf"/>
</dbReference>
<keyword evidence="4" id="KW-1185">Reference proteome</keyword>
<evidence type="ECO:0000259" key="2">
    <source>
        <dbReference type="PROSITE" id="PS51746"/>
    </source>
</evidence>
<dbReference type="InterPro" id="IPR036457">
    <property type="entry name" value="PPM-type-like_dom_sf"/>
</dbReference>
<evidence type="ECO:0000313" key="3">
    <source>
        <dbReference type="EMBL" id="KAH7283370.1"/>
    </source>
</evidence>
<evidence type="ECO:0008006" key="5">
    <source>
        <dbReference type="Google" id="ProtNLM"/>
    </source>
</evidence>
<dbReference type="PANTHER" id="PTHR47992">
    <property type="entry name" value="PROTEIN PHOSPHATASE"/>
    <property type="match status" value="1"/>
</dbReference>
<dbReference type="EMBL" id="CM035439">
    <property type="protein sequence ID" value="KAH7283370.1"/>
    <property type="molecule type" value="Genomic_DNA"/>
</dbReference>
<dbReference type="Gene3D" id="3.60.40.10">
    <property type="entry name" value="PPM-type phosphatase domain"/>
    <property type="match status" value="1"/>
</dbReference>
<comment type="caution">
    <text evidence="3">The sequence shown here is derived from an EMBL/GenBank/DDBJ whole genome shotgun (WGS) entry which is preliminary data.</text>
</comment>
<evidence type="ECO:0000259" key="1">
    <source>
        <dbReference type="PROSITE" id="PS50011"/>
    </source>
</evidence>
<proteinExistence type="predicted"/>
<dbReference type="SMART" id="SM00331">
    <property type="entry name" value="PP2C_SIG"/>
    <property type="match status" value="1"/>
</dbReference>
<reference evidence="3" key="1">
    <citation type="submission" date="2021-08" db="EMBL/GenBank/DDBJ databases">
        <title>WGS assembly of Ceratopteris richardii.</title>
        <authorList>
            <person name="Marchant D.B."/>
            <person name="Chen G."/>
            <person name="Jenkins J."/>
            <person name="Shu S."/>
            <person name="Leebens-Mack J."/>
            <person name="Grimwood J."/>
            <person name="Schmutz J."/>
            <person name="Soltis P."/>
            <person name="Soltis D."/>
            <person name="Chen Z.-H."/>
        </authorList>
    </citation>
    <scope>NUCLEOTIDE SEQUENCE</scope>
    <source>
        <strain evidence="3">Whitten #5841</strain>
        <tissue evidence="3">Leaf</tissue>
    </source>
</reference>
<dbReference type="InterPro" id="IPR001932">
    <property type="entry name" value="PPM-type_phosphatase-like_dom"/>
</dbReference>
<sequence length="649" mass="72203">MRMGRATCFRGCCSSDLIPLAVPKSALTLLSQIATGAESTVYQAKFNEDRLVAKKPRLSTSEDIDRYHKELQLLSNLDHPNIIKLVAANAHPPDYIFLFPFYEQGNLSHTLHIKEWSPPWEVIIKICLQLASALCYLHTLGIIHRDVKPANIFLDSEMNAYLGDFGLATHQKDLHQTSLQNWRSTGKPTGGFHKRNMVGTLLYMAPEVLRKEVHTEKSDVYGFAITINELATGVVPYTDRKTEAQAHTVLEMSYTEQQLTSAITSGLRPVLASDEYGIPSHLSSLIERCWNDDPSYRPSFVDIVEELHGICNDQSISVGANMKKFTHDLGTVPLNQSTDVKNGDVNWTRKSEAIEEDSPTNWGANWSEFIDNKSVYMPTTTSGVFTTRGGRDTMEDTHFLYPHLRGAQNVSMFGIMDGHRGPEAAEYAAHAIPNHLIARIDMGFSPSDALASAFIDTDSGFRHELELQRQNCKGQTKNRHPGCTAAVVLLVNNHLLVANAGDCRTVLCRNGQAISLSNDHIASCTAERERVARMGGQVKWQVDTWRVGAAALQVTRSIGDDDLKPYVTAEPEVNELKLDENDEFLIIASDGLWDKMSNEEAVSFVKDTVKEPTMSSKRLATEAVERGSLDNITVIIIFLKPVSTVERVF</sequence>
<evidence type="ECO:0000313" key="4">
    <source>
        <dbReference type="Proteomes" id="UP000825935"/>
    </source>
</evidence>
<gene>
    <name evidence="3" type="ORF">KP509_34G003700</name>
</gene>
<dbReference type="GO" id="GO:0005524">
    <property type="term" value="F:ATP binding"/>
    <property type="evidence" value="ECO:0007669"/>
    <property type="project" value="InterPro"/>
</dbReference>
<protein>
    <recommendedName>
        <fullName evidence="5">Protein kinase and PP2C-like domain-containing protein</fullName>
    </recommendedName>
</protein>
<dbReference type="InterPro" id="IPR000719">
    <property type="entry name" value="Prot_kinase_dom"/>
</dbReference>
<dbReference type="InterPro" id="IPR008271">
    <property type="entry name" value="Ser/Thr_kinase_AS"/>
</dbReference>